<evidence type="ECO:0000313" key="8">
    <source>
        <dbReference type="Proteomes" id="UP000194236"/>
    </source>
</evidence>
<dbReference type="GO" id="GO:0040017">
    <property type="term" value="P:positive regulation of locomotion"/>
    <property type="evidence" value="ECO:0007669"/>
    <property type="project" value="UniProtKB-ARBA"/>
</dbReference>
<dbReference type="GO" id="GO:0005737">
    <property type="term" value="C:cytoplasm"/>
    <property type="evidence" value="ECO:0007669"/>
    <property type="project" value="UniProtKB-SubCell"/>
</dbReference>
<dbReference type="FunFam" id="2.60.40.10:FF:000425">
    <property type="entry name" value="Myosin light chain kinase"/>
    <property type="match status" value="1"/>
</dbReference>
<keyword evidence="8" id="KW-1185">Reference proteome</keyword>
<keyword evidence="5" id="KW-0472">Membrane</keyword>
<dbReference type="Pfam" id="PF07679">
    <property type="entry name" value="I-set"/>
    <property type="match status" value="3"/>
</dbReference>
<evidence type="ECO:0000256" key="1">
    <source>
        <dbReference type="ARBA" id="ARBA00004496"/>
    </source>
</evidence>
<name>A0A1Y3AU13_EURMA</name>
<evidence type="ECO:0000313" key="7">
    <source>
        <dbReference type="EMBL" id="OTF71143.1"/>
    </source>
</evidence>
<dbReference type="GO" id="GO:0045989">
    <property type="term" value="P:positive regulation of striated muscle contraction"/>
    <property type="evidence" value="ECO:0007669"/>
    <property type="project" value="UniProtKB-ARBA"/>
</dbReference>
<dbReference type="AlphaFoldDB" id="A0A1Y3AU13"/>
<evidence type="ECO:0000259" key="6">
    <source>
        <dbReference type="PROSITE" id="PS50835"/>
    </source>
</evidence>
<sequence>AHLDVLYGSEFEECPPDFTEKLRDISAGKGDTVQLMAKIKAHPVPKIVWKKDGQELQMSPDKVFTSFNGEDIELTILNFDKSDVGIYEVCVGNSLGQISSTARVVEHAMTKPQFVRKLSDIEARLGSETKLTCQVKGYPTANIEWTLNGRPIESGSKYSIIRDDRNGEQVLIIFEPTLLDSGVYECVATNQVGSDRTSSNVLFGEKAGEAAHFITKLQDCDCSAGSTARFTACVVGNPTPDFKWFKDDKEITIDGSKYMFQCNPNGMITDGDIGRYRCMASNKFGCDNSVGQLNYESKAKSFVGYNGRRCSSDSSSDQIDHTNTNTSNIRLMLTRIRKIFGNSPTIVQMIYVIIVFYVSIILFHYLFPIDTIMSVSNSETNSIDDCSGSTTSDEVDSILKNLQEYIFRCSNNK</sequence>
<dbReference type="SMART" id="SM00408">
    <property type="entry name" value="IGc2"/>
    <property type="match status" value="3"/>
</dbReference>
<dbReference type="InterPro" id="IPR003598">
    <property type="entry name" value="Ig_sub2"/>
</dbReference>
<dbReference type="EMBL" id="MUJZ01062390">
    <property type="protein sequence ID" value="OTF71143.1"/>
    <property type="molecule type" value="Genomic_DNA"/>
</dbReference>
<comment type="caution">
    <text evidence="7">The sequence shown here is derived from an EMBL/GenBank/DDBJ whole genome shotgun (WGS) entry which is preliminary data.</text>
</comment>
<reference evidence="7 8" key="1">
    <citation type="submission" date="2017-03" db="EMBL/GenBank/DDBJ databases">
        <title>Genome Survey of Euroglyphus maynei.</title>
        <authorList>
            <person name="Arlian L.G."/>
            <person name="Morgan M.S."/>
            <person name="Rider S.D."/>
        </authorList>
    </citation>
    <scope>NUCLEOTIDE SEQUENCE [LARGE SCALE GENOMIC DNA]</scope>
    <source>
        <strain evidence="7">Arlian Lab</strain>
        <tissue evidence="7">Whole body</tissue>
    </source>
</reference>
<dbReference type="InterPro" id="IPR013783">
    <property type="entry name" value="Ig-like_fold"/>
</dbReference>
<comment type="subcellular location">
    <subcellularLocation>
        <location evidence="1">Cytoplasm</location>
    </subcellularLocation>
</comment>
<evidence type="ECO:0000256" key="2">
    <source>
        <dbReference type="ARBA" id="ARBA00022490"/>
    </source>
</evidence>
<dbReference type="SUPFAM" id="SSF48726">
    <property type="entry name" value="Immunoglobulin"/>
    <property type="match status" value="3"/>
</dbReference>
<dbReference type="InterPro" id="IPR003599">
    <property type="entry name" value="Ig_sub"/>
</dbReference>
<accession>A0A1Y3AU13</accession>
<organism evidence="7 8">
    <name type="scientific">Euroglyphus maynei</name>
    <name type="common">Mayne's house dust mite</name>
    <dbReference type="NCBI Taxonomy" id="6958"/>
    <lineage>
        <taxon>Eukaryota</taxon>
        <taxon>Metazoa</taxon>
        <taxon>Ecdysozoa</taxon>
        <taxon>Arthropoda</taxon>
        <taxon>Chelicerata</taxon>
        <taxon>Arachnida</taxon>
        <taxon>Acari</taxon>
        <taxon>Acariformes</taxon>
        <taxon>Sarcoptiformes</taxon>
        <taxon>Astigmata</taxon>
        <taxon>Psoroptidia</taxon>
        <taxon>Analgoidea</taxon>
        <taxon>Pyroglyphidae</taxon>
        <taxon>Pyroglyphinae</taxon>
        <taxon>Euroglyphus</taxon>
    </lineage>
</organism>
<keyword evidence="5" id="KW-1133">Transmembrane helix</keyword>
<dbReference type="PANTHER" id="PTHR47633">
    <property type="entry name" value="IMMUNOGLOBULIN"/>
    <property type="match status" value="1"/>
</dbReference>
<keyword evidence="5" id="KW-0812">Transmembrane</keyword>
<dbReference type="SMART" id="SM00409">
    <property type="entry name" value="IG"/>
    <property type="match status" value="3"/>
</dbReference>
<feature type="non-terminal residue" evidence="7">
    <location>
        <position position="1"/>
    </location>
</feature>
<evidence type="ECO:0000256" key="4">
    <source>
        <dbReference type="ARBA" id="ARBA00023319"/>
    </source>
</evidence>
<dbReference type="InterPro" id="IPR007110">
    <property type="entry name" value="Ig-like_dom"/>
</dbReference>
<protein>
    <submittedName>
        <fullName evidence="7">Immunoglobulin domain containing protein</fullName>
    </submittedName>
</protein>
<feature type="transmembrane region" description="Helical" evidence="5">
    <location>
        <begin position="346"/>
        <end position="367"/>
    </location>
</feature>
<dbReference type="InterPro" id="IPR013098">
    <property type="entry name" value="Ig_I-set"/>
</dbReference>
<gene>
    <name evidence="7" type="ORF">BLA29_004773</name>
</gene>
<dbReference type="InterPro" id="IPR036179">
    <property type="entry name" value="Ig-like_dom_sf"/>
</dbReference>
<keyword evidence="4" id="KW-0393">Immunoglobulin domain</keyword>
<dbReference type="PROSITE" id="PS50835">
    <property type="entry name" value="IG_LIKE"/>
    <property type="match status" value="3"/>
</dbReference>
<evidence type="ECO:0000256" key="5">
    <source>
        <dbReference type="SAM" id="Phobius"/>
    </source>
</evidence>
<dbReference type="OrthoDB" id="152385at2759"/>
<keyword evidence="2" id="KW-0963">Cytoplasm</keyword>
<evidence type="ECO:0000256" key="3">
    <source>
        <dbReference type="ARBA" id="ARBA00023157"/>
    </source>
</evidence>
<feature type="domain" description="Ig-like" evidence="6">
    <location>
        <begin position="112"/>
        <end position="202"/>
    </location>
</feature>
<feature type="domain" description="Ig-like" evidence="6">
    <location>
        <begin position="225"/>
        <end position="294"/>
    </location>
</feature>
<dbReference type="FunFam" id="2.60.40.10:FF:000032">
    <property type="entry name" value="palladin isoform X1"/>
    <property type="match status" value="1"/>
</dbReference>
<dbReference type="FunFam" id="2.60.40.10:FF:000107">
    <property type="entry name" value="Myosin, light chain kinase a"/>
    <property type="match status" value="1"/>
</dbReference>
<dbReference type="Gene3D" id="2.60.40.10">
    <property type="entry name" value="Immunoglobulins"/>
    <property type="match status" value="3"/>
</dbReference>
<keyword evidence="3" id="KW-1015">Disulfide bond</keyword>
<dbReference type="Proteomes" id="UP000194236">
    <property type="component" value="Unassembled WGS sequence"/>
</dbReference>
<dbReference type="GO" id="GO:0060298">
    <property type="term" value="P:positive regulation of sarcomere organization"/>
    <property type="evidence" value="ECO:0007669"/>
    <property type="project" value="UniProtKB-ARBA"/>
</dbReference>
<proteinExistence type="predicted"/>
<feature type="domain" description="Ig-like" evidence="6">
    <location>
        <begin position="16"/>
        <end position="105"/>
    </location>
</feature>